<accession>A0ACC1I001</accession>
<keyword evidence="2" id="KW-1185">Reference proteome</keyword>
<feature type="non-terminal residue" evidence="1">
    <location>
        <position position="400"/>
    </location>
</feature>
<proteinExistence type="predicted"/>
<evidence type="ECO:0000313" key="1">
    <source>
        <dbReference type="EMBL" id="KAJ1878183.1"/>
    </source>
</evidence>
<reference evidence="1" key="1">
    <citation type="submission" date="2022-07" db="EMBL/GenBank/DDBJ databases">
        <title>Phylogenomic reconstructions and comparative analyses of Kickxellomycotina fungi.</title>
        <authorList>
            <person name="Reynolds N.K."/>
            <person name="Stajich J.E."/>
            <person name="Barry K."/>
            <person name="Grigoriev I.V."/>
            <person name="Crous P."/>
            <person name="Smith M.E."/>
        </authorList>
    </citation>
    <scope>NUCLEOTIDE SEQUENCE</scope>
    <source>
        <strain evidence="1">Benny 63K</strain>
    </source>
</reference>
<dbReference type="Proteomes" id="UP001150581">
    <property type="component" value="Unassembled WGS sequence"/>
</dbReference>
<comment type="caution">
    <text evidence="1">The sequence shown here is derived from an EMBL/GenBank/DDBJ whole genome shotgun (WGS) entry which is preliminary data.</text>
</comment>
<gene>
    <name evidence="1" type="ORF">LPJ66_011940</name>
</gene>
<dbReference type="EMBL" id="JANBPG010003987">
    <property type="protein sequence ID" value="KAJ1878183.1"/>
    <property type="molecule type" value="Genomic_DNA"/>
</dbReference>
<organism evidence="1 2">
    <name type="scientific">Kickxella alabastrina</name>
    <dbReference type="NCBI Taxonomy" id="61397"/>
    <lineage>
        <taxon>Eukaryota</taxon>
        <taxon>Fungi</taxon>
        <taxon>Fungi incertae sedis</taxon>
        <taxon>Zoopagomycota</taxon>
        <taxon>Kickxellomycotina</taxon>
        <taxon>Kickxellomycetes</taxon>
        <taxon>Kickxellales</taxon>
        <taxon>Kickxellaceae</taxon>
        <taxon>Kickxella</taxon>
    </lineage>
</organism>
<name>A0ACC1I001_9FUNG</name>
<evidence type="ECO:0000313" key="2">
    <source>
        <dbReference type="Proteomes" id="UP001150581"/>
    </source>
</evidence>
<protein>
    <submittedName>
        <fullName evidence="1">Uncharacterized protein</fullName>
    </submittedName>
</protein>
<sequence>MEAGAHGLLARVCARMECAWRAAMAADEQRAGGLAEIGSGMYAAAAAALANLGAQEAAQAFDFCIDAWVAATKAEAAEGRGAARAVLRLLAASRPLLIHRFATHPAAFPQLLAVLGSSAPLGGRRAGGVLVASQIAAAAADPANSALFPGFDAQAKGGSPPALALLQAEAARQLDAWVQSTAQAERARGLLALAALHEAGGGALAGALWAQPEWVGDLWDQAEFDLPPTQLALLRLADASATGAQAPAMKRAGNALVQALARNRAEGAQAAEAAQVADAAAAVLAKWSGVGLPKQPPGAGAAPQDAAEAPGAAPDADPAALADVHMARIAELTRSGEATAAGVEPVQRAAEALGFLCLRPPIKDRVARNAPLLGALFRFAQAAADAPALRFAAVMLVRNL</sequence>